<feature type="compositionally biased region" description="Acidic residues" evidence="1">
    <location>
        <begin position="1"/>
        <end position="10"/>
    </location>
</feature>
<feature type="compositionally biased region" description="Pro residues" evidence="1">
    <location>
        <begin position="419"/>
        <end position="428"/>
    </location>
</feature>
<organism evidence="3 4">
    <name type="scientific">Panagrellus redivivus</name>
    <name type="common">Microworm</name>
    <dbReference type="NCBI Taxonomy" id="6233"/>
    <lineage>
        <taxon>Eukaryota</taxon>
        <taxon>Metazoa</taxon>
        <taxon>Ecdysozoa</taxon>
        <taxon>Nematoda</taxon>
        <taxon>Chromadorea</taxon>
        <taxon>Rhabditida</taxon>
        <taxon>Tylenchina</taxon>
        <taxon>Panagrolaimomorpha</taxon>
        <taxon>Panagrolaimoidea</taxon>
        <taxon>Panagrolaimidae</taxon>
        <taxon>Panagrellus</taxon>
    </lineage>
</organism>
<feature type="compositionally biased region" description="Low complexity" evidence="1">
    <location>
        <begin position="14"/>
        <end position="26"/>
    </location>
</feature>
<proteinExistence type="predicted"/>
<name>A0A7E4VEA8_PANRE</name>
<dbReference type="GO" id="GO:0004672">
    <property type="term" value="F:protein kinase activity"/>
    <property type="evidence" value="ECO:0007669"/>
    <property type="project" value="InterPro"/>
</dbReference>
<reference evidence="3" key="1">
    <citation type="journal article" date="2013" name="Genetics">
        <title>The draft genome and transcriptome of Panagrellus redivivus are shaped by the harsh demands of a free-living lifestyle.</title>
        <authorList>
            <person name="Srinivasan J."/>
            <person name="Dillman A.R."/>
            <person name="Macchietto M.G."/>
            <person name="Heikkinen L."/>
            <person name="Lakso M."/>
            <person name="Fracchia K.M."/>
            <person name="Antoshechkin I."/>
            <person name="Mortazavi A."/>
            <person name="Wong G."/>
            <person name="Sternberg P.W."/>
        </authorList>
    </citation>
    <scope>NUCLEOTIDE SEQUENCE [LARGE SCALE GENOMIC DNA]</scope>
    <source>
        <strain evidence="3">MT8872</strain>
    </source>
</reference>
<dbReference type="SMART" id="SM00220">
    <property type="entry name" value="S_TKc"/>
    <property type="match status" value="1"/>
</dbReference>
<reference evidence="4" key="2">
    <citation type="submission" date="2020-10" db="UniProtKB">
        <authorList>
            <consortium name="WormBaseParasite"/>
        </authorList>
    </citation>
    <scope>IDENTIFICATION</scope>
</reference>
<feature type="compositionally biased region" description="Pro residues" evidence="1">
    <location>
        <begin position="523"/>
        <end position="532"/>
    </location>
</feature>
<feature type="compositionally biased region" description="Acidic residues" evidence="1">
    <location>
        <begin position="511"/>
        <end position="520"/>
    </location>
</feature>
<dbReference type="SUPFAM" id="SSF56112">
    <property type="entry name" value="Protein kinase-like (PK-like)"/>
    <property type="match status" value="1"/>
</dbReference>
<feature type="region of interest" description="Disordered" evidence="1">
    <location>
        <begin position="1"/>
        <end position="40"/>
    </location>
</feature>
<dbReference type="PANTHER" id="PTHR11909">
    <property type="entry name" value="CASEIN KINASE-RELATED"/>
    <property type="match status" value="1"/>
</dbReference>
<sequence length="637" mass="70198">MDPGADDIENPDPAQALQRARRQAQAAHKDEKKSKNKKGGAILHVNNYRSGIPEAKYKAAKNPNFPTNLKTGYIVKSKGHGNNDQSFVVEAKLGNRVYMVRSTKTEKFSALKIEPFYNDGDVKQLRRDVFILLEAAKQDQRFNHHFLKIVSKGRVPESVNFMVMTLCDFNLDDLRERVLKADFSLPTAARLSMQAFQAVHDLHTLGYLHRNIAPSKFMLGLENNTLIYLGGFSTAFHFKRKDGKESPSPKKLFKLAKTRFLPRAYHRFKEMSRFDDLESWLYTSIDFFGRKLLPWFDHMDESQIVANKERFFFDAFEEIFAYAPKQLQVIQRYIDKNSDDDKPNYTFMGITLVGMRDKLKFPYTGPFDFQNTGFTPSGKSSKHSKKKKKEEAAPAPDGDDPGMPNIAAHTTSKKRTKTPNPPPAPPPGQDDQVFEDGEAEPPAAQDEAPKKEVNVDRALSMARKKKQHQPAAAKAAENDGGGEGNLKPVKPEKITALKKQKPAAAAAPPAPEEDENEEEPAPAAAPPPPPPVARAATPKEAKSKKPAPKKKPAAKKPVKAKPAPAAPAPAAPAPPADGSKMDAPPPEKQNSSDQPKKEGEEGEGEGDEDESKKGAAPGAGEDEGGNGSNKQADEKNE</sequence>
<keyword evidence="3" id="KW-1185">Reference proteome</keyword>
<dbReference type="AlphaFoldDB" id="A0A7E4VEA8"/>
<accession>A0A7E4VEA8</accession>
<feature type="region of interest" description="Disordered" evidence="1">
    <location>
        <begin position="372"/>
        <end position="637"/>
    </location>
</feature>
<evidence type="ECO:0000256" key="1">
    <source>
        <dbReference type="SAM" id="MobiDB-lite"/>
    </source>
</evidence>
<feature type="compositionally biased region" description="Basic residues" evidence="1">
    <location>
        <begin position="544"/>
        <end position="559"/>
    </location>
</feature>
<protein>
    <submittedName>
        <fullName evidence="4">Protein kinase domain-containing protein</fullName>
    </submittedName>
</protein>
<evidence type="ECO:0000313" key="4">
    <source>
        <dbReference type="WBParaSite" id="Pan_g20012.t1"/>
    </source>
</evidence>
<dbReference type="PROSITE" id="PS50011">
    <property type="entry name" value="PROTEIN_KINASE_DOM"/>
    <property type="match status" value="1"/>
</dbReference>
<dbReference type="InterPro" id="IPR050235">
    <property type="entry name" value="CK1_Ser-Thr_kinase"/>
</dbReference>
<dbReference type="InterPro" id="IPR011009">
    <property type="entry name" value="Kinase-like_dom_sf"/>
</dbReference>
<dbReference type="Proteomes" id="UP000492821">
    <property type="component" value="Unassembled WGS sequence"/>
</dbReference>
<dbReference type="InterPro" id="IPR000719">
    <property type="entry name" value="Prot_kinase_dom"/>
</dbReference>
<feature type="domain" description="Protein kinase" evidence="2">
    <location>
        <begin position="72"/>
        <end position="353"/>
    </location>
</feature>
<dbReference type="GO" id="GO:0005524">
    <property type="term" value="F:ATP binding"/>
    <property type="evidence" value="ECO:0007669"/>
    <property type="project" value="InterPro"/>
</dbReference>
<evidence type="ECO:0000313" key="3">
    <source>
        <dbReference type="Proteomes" id="UP000492821"/>
    </source>
</evidence>
<feature type="compositionally biased region" description="Acidic residues" evidence="1">
    <location>
        <begin position="600"/>
        <end position="609"/>
    </location>
</feature>
<evidence type="ECO:0000259" key="2">
    <source>
        <dbReference type="PROSITE" id="PS50011"/>
    </source>
</evidence>
<dbReference type="Gene3D" id="1.10.510.10">
    <property type="entry name" value="Transferase(Phosphotransferase) domain 1"/>
    <property type="match status" value="1"/>
</dbReference>
<dbReference type="WBParaSite" id="Pan_g20012.t1">
    <property type="protein sequence ID" value="Pan_g20012.t1"/>
    <property type="gene ID" value="Pan_g20012"/>
</dbReference>
<feature type="compositionally biased region" description="Pro residues" evidence="1">
    <location>
        <begin position="564"/>
        <end position="575"/>
    </location>
</feature>